<organism evidence="1 2">
    <name type="scientific">Populus alba</name>
    <name type="common">White poplar</name>
    <dbReference type="NCBI Taxonomy" id="43335"/>
    <lineage>
        <taxon>Eukaryota</taxon>
        <taxon>Viridiplantae</taxon>
        <taxon>Streptophyta</taxon>
        <taxon>Embryophyta</taxon>
        <taxon>Tracheophyta</taxon>
        <taxon>Spermatophyta</taxon>
        <taxon>Magnoliopsida</taxon>
        <taxon>eudicotyledons</taxon>
        <taxon>Gunneridae</taxon>
        <taxon>Pentapetalae</taxon>
        <taxon>rosids</taxon>
        <taxon>fabids</taxon>
        <taxon>Malpighiales</taxon>
        <taxon>Salicaceae</taxon>
        <taxon>Saliceae</taxon>
        <taxon>Populus</taxon>
    </lineage>
</organism>
<comment type="caution">
    <text evidence="1">The sequence shown here is derived from an EMBL/GenBank/DDBJ whole genome shotgun (WGS) entry which is preliminary data.</text>
</comment>
<dbReference type="EMBL" id="RCHU02000015">
    <property type="protein sequence ID" value="KAL3571116.1"/>
    <property type="molecule type" value="Genomic_DNA"/>
</dbReference>
<keyword evidence="2" id="KW-1185">Reference proteome</keyword>
<reference evidence="1 2" key="1">
    <citation type="journal article" date="2024" name="Plant Biotechnol. J.">
        <title>Genome and CRISPR/Cas9 system of a widespread forest tree (Populus alba) in the world.</title>
        <authorList>
            <person name="Liu Y.J."/>
            <person name="Jiang P.F."/>
            <person name="Han X.M."/>
            <person name="Li X.Y."/>
            <person name="Wang H.M."/>
            <person name="Wang Y.J."/>
            <person name="Wang X.X."/>
            <person name="Zeng Q.Y."/>
        </authorList>
    </citation>
    <scope>NUCLEOTIDE SEQUENCE [LARGE SCALE GENOMIC DNA]</scope>
    <source>
        <strain evidence="2">cv. PAL-ZL1</strain>
    </source>
</reference>
<protein>
    <submittedName>
        <fullName evidence="1">Uncharacterized protein</fullName>
    </submittedName>
</protein>
<sequence length="123" mass="13347">MKRALVVHSEGLDEMNPLGKISSLKISSSDNDRNTGAGVFFSSLHMRLRVERTSTCEQSSNARIIFQILNAAAALFVSGRTNSLAEGVVLARETQLSGKALVTLNLWIETSNRLKEDSVAKVA</sequence>
<gene>
    <name evidence="1" type="ORF">D5086_028365</name>
</gene>
<dbReference type="Proteomes" id="UP000309997">
    <property type="component" value="Unassembled WGS sequence"/>
</dbReference>
<proteinExistence type="predicted"/>
<evidence type="ECO:0000313" key="1">
    <source>
        <dbReference type="EMBL" id="KAL3571116.1"/>
    </source>
</evidence>
<evidence type="ECO:0000313" key="2">
    <source>
        <dbReference type="Proteomes" id="UP000309997"/>
    </source>
</evidence>
<name>A0ACC4AYT9_POPAL</name>
<accession>A0ACC4AYT9</accession>